<reference evidence="1 2" key="1">
    <citation type="submission" date="2018-04" db="EMBL/GenBank/DDBJ databases">
        <title>Draft genome sequence of Pseudomonas syringae pv. actinidiae biovar 3 strains isolated from kiwifruit in Kagawa prefecture.</title>
        <authorList>
            <person name="Tabuchi M."/>
            <person name="Saito M."/>
            <person name="Fujiwara S."/>
            <person name="Sasa N."/>
            <person name="Akimitsu K."/>
            <person name="Gomi K."/>
            <person name="Konishi-Sugita S."/>
            <person name="Hamano K."/>
            <person name="Kataoka I."/>
        </authorList>
    </citation>
    <scope>NUCLEOTIDE SEQUENCE [LARGE SCALE GENOMIC DNA]</scope>
    <source>
        <strain evidence="1 2">MAFF212211</strain>
    </source>
</reference>
<name>A0AAN4TL75_PSESF</name>
<comment type="caution">
    <text evidence="1">The sequence shown here is derived from an EMBL/GenBank/DDBJ whole genome shotgun (WGS) entry which is preliminary data.</text>
</comment>
<dbReference type="AlphaFoldDB" id="A0AAN4TL75"/>
<evidence type="ECO:0000313" key="2">
    <source>
        <dbReference type="Proteomes" id="UP000248291"/>
    </source>
</evidence>
<gene>
    <name evidence="1" type="ORF">KPSA3_03398</name>
</gene>
<sequence>MPQVAQRYAFWIRPRHVMGQVAHNLPMVEQALHGGRVFELQRQQEQTWGMQSRGKNHRPGFRFGHGHQSSAARMPVNLPIDQRLVCRKLPNIQQFVRLLSNGASSGDMP</sequence>
<dbReference type="EMBL" id="BGKA01000107">
    <property type="protein sequence ID" value="GBH17431.1"/>
    <property type="molecule type" value="Genomic_DNA"/>
</dbReference>
<accession>A0AAN4TL75</accession>
<protein>
    <submittedName>
        <fullName evidence="1">Outer membrane receptor protein</fullName>
    </submittedName>
</protein>
<proteinExistence type="predicted"/>
<keyword evidence="1" id="KW-0675">Receptor</keyword>
<organism evidence="1 2">
    <name type="scientific">Pseudomonas syringae pv. actinidiae</name>
    <dbReference type="NCBI Taxonomy" id="103796"/>
    <lineage>
        <taxon>Bacteria</taxon>
        <taxon>Pseudomonadati</taxon>
        <taxon>Pseudomonadota</taxon>
        <taxon>Gammaproteobacteria</taxon>
        <taxon>Pseudomonadales</taxon>
        <taxon>Pseudomonadaceae</taxon>
        <taxon>Pseudomonas</taxon>
        <taxon>Pseudomonas syringae</taxon>
    </lineage>
</organism>
<dbReference type="Proteomes" id="UP000248291">
    <property type="component" value="Unassembled WGS sequence"/>
</dbReference>
<evidence type="ECO:0000313" key="1">
    <source>
        <dbReference type="EMBL" id="GBH17431.1"/>
    </source>
</evidence>